<name>A0A3B1AEY5_9ZZZZ</name>
<keyword evidence="4 5" id="KW-0472">Membrane</keyword>
<dbReference type="InterPro" id="IPR001516">
    <property type="entry name" value="Proton_antipo_N"/>
</dbReference>
<comment type="subcellular location">
    <subcellularLocation>
        <location evidence="1">Membrane</location>
        <topology evidence="1">Multi-pass membrane protein</topology>
    </subcellularLocation>
</comment>
<evidence type="ECO:0000256" key="2">
    <source>
        <dbReference type="ARBA" id="ARBA00022692"/>
    </source>
</evidence>
<organism evidence="7">
    <name type="scientific">hydrothermal vent metagenome</name>
    <dbReference type="NCBI Taxonomy" id="652676"/>
    <lineage>
        <taxon>unclassified sequences</taxon>
        <taxon>metagenomes</taxon>
        <taxon>ecological metagenomes</taxon>
    </lineage>
</organism>
<feature type="transmembrane region" description="Helical" evidence="5">
    <location>
        <begin position="26"/>
        <end position="44"/>
    </location>
</feature>
<dbReference type="EMBL" id="UOFV01000474">
    <property type="protein sequence ID" value="VAX04489.1"/>
    <property type="molecule type" value="Genomic_DNA"/>
</dbReference>
<dbReference type="InterPro" id="IPR050616">
    <property type="entry name" value="CPA3_Na-H_Antiporter_A"/>
</dbReference>
<reference evidence="7" key="1">
    <citation type="submission" date="2018-06" db="EMBL/GenBank/DDBJ databases">
        <authorList>
            <person name="Zhirakovskaya E."/>
        </authorList>
    </citation>
    <scope>NUCLEOTIDE SEQUENCE</scope>
</reference>
<feature type="transmembrane region" description="Helical" evidence="5">
    <location>
        <begin position="51"/>
        <end position="72"/>
    </location>
</feature>
<feature type="non-terminal residue" evidence="7">
    <location>
        <position position="139"/>
    </location>
</feature>
<feature type="domain" description="NADH-Ubiquinone oxidoreductase (complex I) chain 5 N-terminal" evidence="6">
    <location>
        <begin position="60"/>
        <end position="110"/>
    </location>
</feature>
<evidence type="ECO:0000259" key="6">
    <source>
        <dbReference type="Pfam" id="PF00662"/>
    </source>
</evidence>
<feature type="transmembrane region" description="Helical" evidence="5">
    <location>
        <begin position="78"/>
        <end position="100"/>
    </location>
</feature>
<keyword evidence="2 5" id="KW-0812">Transmembrane</keyword>
<protein>
    <submittedName>
        <fullName evidence="7">Na(+) H(+) antiporter subunit A / Na(+) H(+) antiporter subunit B</fullName>
    </submittedName>
</protein>
<keyword evidence="3 5" id="KW-1133">Transmembrane helix</keyword>
<evidence type="ECO:0000256" key="3">
    <source>
        <dbReference type="ARBA" id="ARBA00022989"/>
    </source>
</evidence>
<accession>A0A3B1AEY5</accession>
<sequence length="139" mass="14951">MTLLLIVLIPLLGALLVPVAGARGRMAAALMAGALTATALGLLLSLAPQVFAGEVLVSSWAWMADFGLYFSFRLDGLGLLFALLILGIGLLVILYATYYLSPKDSMSKFFAFMMLFMGAMLGVVLSENLILLLIFWELT</sequence>
<gene>
    <name evidence="7" type="ORF">MNBD_GAMMA19-861</name>
</gene>
<dbReference type="GO" id="GO:0016020">
    <property type="term" value="C:membrane"/>
    <property type="evidence" value="ECO:0007669"/>
    <property type="project" value="UniProtKB-SubCell"/>
</dbReference>
<evidence type="ECO:0000256" key="1">
    <source>
        <dbReference type="ARBA" id="ARBA00004141"/>
    </source>
</evidence>
<dbReference type="PRINTS" id="PR01434">
    <property type="entry name" value="NADHDHGNASE5"/>
</dbReference>
<dbReference type="PANTHER" id="PTHR43373:SF1">
    <property type="entry name" value="NA(+)_H(+) ANTIPORTER SUBUNIT A"/>
    <property type="match status" value="1"/>
</dbReference>
<dbReference type="PANTHER" id="PTHR43373">
    <property type="entry name" value="NA(+)/H(+) ANTIPORTER SUBUNIT"/>
    <property type="match status" value="1"/>
</dbReference>
<evidence type="ECO:0000256" key="4">
    <source>
        <dbReference type="ARBA" id="ARBA00023136"/>
    </source>
</evidence>
<dbReference type="Pfam" id="PF00662">
    <property type="entry name" value="Proton_antipo_N"/>
    <property type="match status" value="1"/>
</dbReference>
<proteinExistence type="predicted"/>
<feature type="transmembrane region" description="Helical" evidence="5">
    <location>
        <begin position="112"/>
        <end position="136"/>
    </location>
</feature>
<dbReference type="AlphaFoldDB" id="A0A3B1AEY5"/>
<evidence type="ECO:0000256" key="5">
    <source>
        <dbReference type="SAM" id="Phobius"/>
    </source>
</evidence>
<evidence type="ECO:0000313" key="7">
    <source>
        <dbReference type="EMBL" id="VAX04489.1"/>
    </source>
</evidence>